<keyword evidence="1" id="KW-0812">Transmembrane</keyword>
<evidence type="ECO:0000256" key="1">
    <source>
        <dbReference type="SAM" id="Phobius"/>
    </source>
</evidence>
<feature type="transmembrane region" description="Helical" evidence="1">
    <location>
        <begin position="210"/>
        <end position="229"/>
    </location>
</feature>
<feature type="transmembrane region" description="Helical" evidence="1">
    <location>
        <begin position="175"/>
        <end position="203"/>
    </location>
</feature>
<proteinExistence type="predicted"/>
<accession>A0A1T4VLF5</accession>
<dbReference type="AlphaFoldDB" id="A0A1T4VLF5"/>
<keyword evidence="1" id="KW-1133">Transmembrane helix</keyword>
<name>A0A1T4VLF5_9FIRM</name>
<dbReference type="EMBL" id="FUXZ01000006">
    <property type="protein sequence ID" value="SKA65698.1"/>
    <property type="molecule type" value="Genomic_DNA"/>
</dbReference>
<dbReference type="RefSeq" id="WP_078766037.1">
    <property type="nucleotide sequence ID" value="NZ_FUXZ01000006.1"/>
</dbReference>
<keyword evidence="1" id="KW-0472">Membrane</keyword>
<evidence type="ECO:0000313" key="3">
    <source>
        <dbReference type="Proteomes" id="UP000190814"/>
    </source>
</evidence>
<feature type="transmembrane region" description="Helical" evidence="1">
    <location>
        <begin position="249"/>
        <end position="272"/>
    </location>
</feature>
<feature type="transmembrane region" description="Helical" evidence="1">
    <location>
        <begin position="69"/>
        <end position="90"/>
    </location>
</feature>
<evidence type="ECO:0008006" key="4">
    <source>
        <dbReference type="Google" id="ProtNLM"/>
    </source>
</evidence>
<dbReference type="Proteomes" id="UP000190814">
    <property type="component" value="Unassembled WGS sequence"/>
</dbReference>
<feature type="transmembrane region" description="Helical" evidence="1">
    <location>
        <begin position="111"/>
        <end position="131"/>
    </location>
</feature>
<gene>
    <name evidence="2" type="ORF">SAMN02745111_01170</name>
</gene>
<protein>
    <recommendedName>
        <fullName evidence="4">ABC-2 family transporter protein</fullName>
    </recommendedName>
</protein>
<evidence type="ECO:0000313" key="2">
    <source>
        <dbReference type="EMBL" id="SKA65698.1"/>
    </source>
</evidence>
<sequence length="284" mass="33324">MRGKMMIKSIKMQLAYMLRSKSAVIIFFILMVAVGENFYTNINRNYKTIYVTQMFDLVKMLTLSEWTKVGYFFMHYYPILVVIPTAFVYLSDKRSGMDIYMIGKVGKKNYLFGKMISVFLITFIVFTIPFITELVLSMICFDVRSVGDPSNFEYFQTIVDDGNYFLSSIYLHNRILYAVILILLFGIISAILAVFNFAINVLFDFRYRIATIWSAYVLLYLIKIISKFIKPKYTLYYVDILKFFDDHAIRNYFVYTIIIAMVLFISVVIIGFKTCKRDFDILNG</sequence>
<organism evidence="2 3">
    <name type="scientific">Eubacterium uniforme</name>
    <dbReference type="NCBI Taxonomy" id="39495"/>
    <lineage>
        <taxon>Bacteria</taxon>
        <taxon>Bacillati</taxon>
        <taxon>Bacillota</taxon>
        <taxon>Clostridia</taxon>
        <taxon>Eubacteriales</taxon>
        <taxon>Eubacteriaceae</taxon>
        <taxon>Eubacterium</taxon>
    </lineage>
</organism>
<dbReference type="STRING" id="39495.SAMN02745111_01170"/>
<reference evidence="2 3" key="1">
    <citation type="submission" date="2017-02" db="EMBL/GenBank/DDBJ databases">
        <authorList>
            <person name="Peterson S.W."/>
        </authorList>
    </citation>
    <scope>NUCLEOTIDE SEQUENCE [LARGE SCALE GENOMIC DNA]</scope>
    <source>
        <strain evidence="2 3">ATCC 35992</strain>
    </source>
</reference>
<dbReference type="OrthoDB" id="2966886at2"/>
<keyword evidence="3" id="KW-1185">Reference proteome</keyword>